<name>A0A9P6GVY8_9MICR</name>
<evidence type="ECO:0000259" key="1">
    <source>
        <dbReference type="Pfam" id="PF01498"/>
    </source>
</evidence>
<accession>A0A9P6GVY8</accession>
<dbReference type="InterPro" id="IPR002492">
    <property type="entry name" value="Transposase_Tc1-like"/>
</dbReference>
<evidence type="ECO:0000313" key="3">
    <source>
        <dbReference type="Proteomes" id="UP000740883"/>
    </source>
</evidence>
<reference evidence="2 3" key="1">
    <citation type="journal article" date="2020" name="Genome Biol. Evol.">
        <title>Comparative genomics of strictly vertically transmitted, feminizing microsporidia endosymbionts of amphipod crustaceans.</title>
        <authorList>
            <person name="Cormier A."/>
            <person name="Chebbi M.A."/>
            <person name="Giraud I."/>
            <person name="Wattier R."/>
            <person name="Teixeira M."/>
            <person name="Gilbert C."/>
            <person name="Rigaud T."/>
            <person name="Cordaux R."/>
        </authorList>
    </citation>
    <scope>NUCLEOTIDE SEQUENCE [LARGE SCALE GENOMIC DNA]</scope>
    <source>
        <strain evidence="2 3">Ou3-Ou53</strain>
    </source>
</reference>
<protein>
    <submittedName>
        <fullName evidence="2">Transposable element Tc3 transposase</fullName>
    </submittedName>
</protein>
<proteinExistence type="predicted"/>
<sequence length="99" mass="11442">MLAAGNNITANAIKAQLDLNVVKSTITRVLAKNGNLKRRKIRRSPYLTASHKTNRILFSGKYKDLKERWPDVIFSDKNKFNLDGPDGYNYYWPELTQKK</sequence>
<keyword evidence="3" id="KW-1185">Reference proteome</keyword>
<dbReference type="AlphaFoldDB" id="A0A9P6GVY8"/>
<dbReference type="GO" id="GO:0003677">
    <property type="term" value="F:DNA binding"/>
    <property type="evidence" value="ECO:0007669"/>
    <property type="project" value="InterPro"/>
</dbReference>
<dbReference type="InterPro" id="IPR036388">
    <property type="entry name" value="WH-like_DNA-bd_sf"/>
</dbReference>
<evidence type="ECO:0000313" key="2">
    <source>
        <dbReference type="EMBL" id="KAF9761166.1"/>
    </source>
</evidence>
<dbReference type="Gene3D" id="3.30.420.10">
    <property type="entry name" value="Ribonuclease H-like superfamily/Ribonuclease H"/>
    <property type="match status" value="1"/>
</dbReference>
<feature type="domain" description="Transposase Tc1-like" evidence="1">
    <location>
        <begin position="8"/>
        <end position="63"/>
    </location>
</feature>
<dbReference type="EMBL" id="SBJO01000401">
    <property type="protein sequence ID" value="KAF9761166.1"/>
    <property type="molecule type" value="Genomic_DNA"/>
</dbReference>
<dbReference type="Pfam" id="PF01498">
    <property type="entry name" value="HTH_Tnp_Tc3_2"/>
    <property type="match status" value="1"/>
</dbReference>
<dbReference type="GO" id="GO:0006313">
    <property type="term" value="P:DNA transposition"/>
    <property type="evidence" value="ECO:0007669"/>
    <property type="project" value="InterPro"/>
</dbReference>
<dbReference type="Gene3D" id="1.10.10.10">
    <property type="entry name" value="Winged helix-like DNA-binding domain superfamily/Winged helix DNA-binding domain"/>
    <property type="match status" value="1"/>
</dbReference>
<comment type="caution">
    <text evidence="2">The sequence shown here is derived from an EMBL/GenBank/DDBJ whole genome shotgun (WGS) entry which is preliminary data.</text>
</comment>
<dbReference type="GO" id="GO:0015074">
    <property type="term" value="P:DNA integration"/>
    <property type="evidence" value="ECO:0007669"/>
    <property type="project" value="InterPro"/>
</dbReference>
<gene>
    <name evidence="2" type="primary">tc3a_1</name>
    <name evidence="2" type="ORF">NGRA_2813</name>
</gene>
<dbReference type="OrthoDB" id="8060176at2759"/>
<dbReference type="InterPro" id="IPR036397">
    <property type="entry name" value="RNaseH_sf"/>
</dbReference>
<organism evidence="2 3">
    <name type="scientific">Nosema granulosis</name>
    <dbReference type="NCBI Taxonomy" id="83296"/>
    <lineage>
        <taxon>Eukaryota</taxon>
        <taxon>Fungi</taxon>
        <taxon>Fungi incertae sedis</taxon>
        <taxon>Microsporidia</taxon>
        <taxon>Nosematidae</taxon>
        <taxon>Nosema</taxon>
    </lineage>
</organism>
<dbReference type="Proteomes" id="UP000740883">
    <property type="component" value="Unassembled WGS sequence"/>
</dbReference>